<keyword evidence="4" id="KW-1185">Reference proteome</keyword>
<evidence type="ECO:0000313" key="3">
    <source>
        <dbReference type="EMBL" id="ASQ46065.1"/>
    </source>
</evidence>
<dbReference type="KEGG" id="lcd:clem_07560"/>
<keyword evidence="2" id="KW-0472">Membrane</keyword>
<keyword evidence="2" id="KW-0812">Transmembrane</keyword>
<evidence type="ECO:0000256" key="2">
    <source>
        <dbReference type="SAM" id="Phobius"/>
    </source>
</evidence>
<dbReference type="EMBL" id="CP016397">
    <property type="protein sequence ID" value="ASQ46065.1"/>
    <property type="molecule type" value="Genomic_DNA"/>
</dbReference>
<gene>
    <name evidence="3" type="ORF">clem_07560</name>
</gene>
<dbReference type="OrthoDB" id="5651329at2"/>
<proteinExistence type="predicted"/>
<dbReference type="AlphaFoldDB" id="A0A222P2S1"/>
<sequence length="988" mass="111861">MPKPNDLTEIFTLLQQEKTAQPHYFLFLLGTDTVFTERPTITLKDPVEKKSYERGETLSYAAQVVVRILGEEAEITKSNSPLSYCSPSVDVVNGPTTLGSEVGERIAQGVFLALRALASGKKTIQISAHSRGAVESILVMHELKRIQTALEKEPQKPLFDILSASPCNYTRTAIGKFFKNTEADSQELRAELLKRLQEVKVNSFLIDPVPGGGFLKIPGIAWKDERFFERPACNNYELLLYRDERTRCFTPIVPNGMQPLIIPGHHGSASGNRYTQQLEEVSDKIENRDTTTIQDLVLCKLFHFFHQSTGIFAPSAYNLNLEHNALDGVLNLFLEANESDRYQVILKHYLAVEKNNAAYLSFADGSYAYLGAQYTEERERFVHNRGNRHDKMRNVAPQMTGSFVNTEHAMLFLRDYIQLDRLVTATPDRLVKAISNAMQAVTAEMVANRKDSSKLLKLVQDEHGRKILFDGLSICVDLISQKYLRNHLTAEEAIKLREVIQEPFEVLNIALTGAKGEISEDNQIILRECKNFLQNGLKRTIETHYHSILEQVDELDKQINIALASPEEFQNTFDAFVRNLNVETDETGELKLVKQRLQSLQRPVTIEIVKNILSDALDQIRLNDSLSIEQKGQINALILQEKNTHLGRFFEERQTSTDKHLADIEQLYILAENLKRDYSGLNKLLSPTTLAIDNKQLHFRCLHLIHRGAMLLKERQVNLRQKPASISQRFFDLLKSEAIALGAPSPEIADLTRQTAEKGETIAQLEEAKQKLQEELKSEREKLLNQEKFSFKQLAEKLDQKEEIRELKLETEQLLEKLQSAAELKKATLINEKLIPLADDYLQHLLSQAIKLNPELETHDIHHPLPAEDEAALGYNNIKEKFNAVHDLKQKLADSKSVPLASERIEKFKAALPDIEAKLGLHRDSAWKRFVKGCLVILGVIATGVVPGVGLFVYSKLTSKSPSFFSTQTRGSAFIEECQKLENSLNNS</sequence>
<keyword evidence="1" id="KW-0175">Coiled coil</keyword>
<dbReference type="RefSeq" id="WP_094091056.1">
    <property type="nucleotide sequence ID" value="NZ_CP016397.1"/>
</dbReference>
<organism evidence="3 4">
    <name type="scientific">Legionella clemsonensis</name>
    <dbReference type="NCBI Taxonomy" id="1867846"/>
    <lineage>
        <taxon>Bacteria</taxon>
        <taxon>Pseudomonadati</taxon>
        <taxon>Pseudomonadota</taxon>
        <taxon>Gammaproteobacteria</taxon>
        <taxon>Legionellales</taxon>
        <taxon>Legionellaceae</taxon>
        <taxon>Legionella</taxon>
    </lineage>
</organism>
<evidence type="ECO:0000313" key="4">
    <source>
        <dbReference type="Proteomes" id="UP000201728"/>
    </source>
</evidence>
<feature type="coiled-coil region" evidence="1">
    <location>
        <begin position="748"/>
        <end position="824"/>
    </location>
</feature>
<evidence type="ECO:0000256" key="1">
    <source>
        <dbReference type="SAM" id="Coils"/>
    </source>
</evidence>
<name>A0A222P2S1_9GAMM</name>
<accession>A0A222P2S1</accession>
<reference evidence="4" key="1">
    <citation type="submission" date="2016-07" db="EMBL/GenBank/DDBJ databases">
        <authorList>
            <person name="Florea S."/>
            <person name="Webb J.S."/>
            <person name="Jaromczyk J."/>
            <person name="Schardl C.L."/>
        </authorList>
    </citation>
    <scope>NUCLEOTIDE SEQUENCE [LARGE SCALE GENOMIC DNA]</scope>
    <source>
        <strain evidence="4">CDC-D5610</strain>
    </source>
</reference>
<dbReference type="Proteomes" id="UP000201728">
    <property type="component" value="Chromosome"/>
</dbReference>
<feature type="transmembrane region" description="Helical" evidence="2">
    <location>
        <begin position="935"/>
        <end position="954"/>
    </location>
</feature>
<protein>
    <submittedName>
        <fullName evidence="3">Uncharacterized protein</fullName>
    </submittedName>
</protein>
<keyword evidence="2" id="KW-1133">Transmembrane helix</keyword>